<dbReference type="PANTHER" id="PTHR45689:SF14">
    <property type="entry name" value="CYCLIC NUCLEOTIDE-GATED CATION CHANNEL SUBUNIT A-LIKE PROTEIN"/>
    <property type="match status" value="1"/>
</dbReference>
<sequence>LCKLRECVLPCAWHHGAALYVRSARRLRSERERGCARLHPYSPGAFYWQCAHMALTAAVLAYMPFEVFMHCPSPYDLFILFCDVISFLNICITFNTGYVDEDNRLIVLEPKLIARHYVTTAFLPDLIGALPLQLIQPFGDCKYPTHTIMFVFKLLRLVTMKKEWTNLLDQLGMSYVKKQLATVILNGILFFHWMMYIHYQVPVFTVHFYSEDERVKFWDRLFKVNNIEQTSVFQKYTANLFLVCGLCIGAGYFRQIQEHIVSELLLTSGMGLIGLVFVTYLISMLLRLAIYWQFNMNVFKGRLNELNKYMIFKRIPQFLQRKVQLYINYRFNGLSYSEANIMNTINEQIKQDINMFSCKHLVLNVPLFQDMPVALINAIIFSLTQVLYMPGEVLVKSNQAGNSLFMISSGTVAMMSSSGRELTHLRDGSYFGETALIRPGTPRSTTIIALEITETYRQVS</sequence>
<dbReference type="CDD" id="cd00038">
    <property type="entry name" value="CAP_ED"/>
    <property type="match status" value="1"/>
</dbReference>
<feature type="transmembrane region" description="Helical" evidence="1">
    <location>
        <begin position="77"/>
        <end position="98"/>
    </location>
</feature>
<gene>
    <name evidence="3" type="ORF">OBRU01_09286</name>
</gene>
<dbReference type="SUPFAM" id="SSF51206">
    <property type="entry name" value="cAMP-binding domain-like"/>
    <property type="match status" value="1"/>
</dbReference>
<evidence type="ECO:0000313" key="3">
    <source>
        <dbReference type="EMBL" id="KOB74196.1"/>
    </source>
</evidence>
<evidence type="ECO:0000313" key="4">
    <source>
        <dbReference type="Proteomes" id="UP000037510"/>
    </source>
</evidence>
<feature type="transmembrane region" description="Helical" evidence="1">
    <location>
        <begin position="265"/>
        <end position="290"/>
    </location>
</feature>
<dbReference type="InterPro" id="IPR051413">
    <property type="entry name" value="K/Na_HCN_channel"/>
</dbReference>
<dbReference type="PANTHER" id="PTHR45689">
    <property type="entry name" value="I[[H]] CHANNEL, ISOFORM E"/>
    <property type="match status" value="1"/>
</dbReference>
<dbReference type="InterPro" id="IPR014710">
    <property type="entry name" value="RmlC-like_jellyroll"/>
</dbReference>
<keyword evidence="3" id="KW-0406">Ion transport</keyword>
<keyword evidence="4" id="KW-1185">Reference proteome</keyword>
<feature type="transmembrane region" description="Helical" evidence="1">
    <location>
        <begin position="46"/>
        <end position="65"/>
    </location>
</feature>
<reference evidence="3 4" key="1">
    <citation type="journal article" date="2015" name="Genome Biol. Evol.">
        <title>The genome of winter moth (Operophtera brumata) provides a genomic perspective on sexual dimorphism and phenology.</title>
        <authorList>
            <person name="Derks M.F."/>
            <person name="Smit S."/>
            <person name="Salis L."/>
            <person name="Schijlen E."/>
            <person name="Bossers A."/>
            <person name="Mateman C."/>
            <person name="Pijl A.S."/>
            <person name="de Ridder D."/>
            <person name="Groenen M.A."/>
            <person name="Visser M.E."/>
            <person name="Megens H.J."/>
        </authorList>
    </citation>
    <scope>NUCLEOTIDE SEQUENCE [LARGE SCALE GENOMIC DNA]</scope>
    <source>
        <strain evidence="3">WM2013NL</strain>
        <tissue evidence="3">Head and thorax</tissue>
    </source>
</reference>
<dbReference type="Gene3D" id="1.10.287.70">
    <property type="match status" value="1"/>
</dbReference>
<evidence type="ECO:0000256" key="1">
    <source>
        <dbReference type="SAM" id="Phobius"/>
    </source>
</evidence>
<dbReference type="Pfam" id="PF00027">
    <property type="entry name" value="cNMP_binding"/>
    <property type="match status" value="1"/>
</dbReference>
<accession>A0A0L7LG84</accession>
<dbReference type="Gene3D" id="1.10.287.630">
    <property type="entry name" value="Helix hairpin bin"/>
    <property type="match status" value="1"/>
</dbReference>
<dbReference type="GO" id="GO:0003254">
    <property type="term" value="P:regulation of membrane depolarization"/>
    <property type="evidence" value="ECO:0007669"/>
    <property type="project" value="TreeGrafter"/>
</dbReference>
<evidence type="ECO:0000259" key="2">
    <source>
        <dbReference type="PROSITE" id="PS50042"/>
    </source>
</evidence>
<keyword evidence="1" id="KW-1133">Transmembrane helix</keyword>
<dbReference type="Gene3D" id="2.60.120.10">
    <property type="entry name" value="Jelly Rolls"/>
    <property type="match status" value="1"/>
</dbReference>
<dbReference type="EMBL" id="JTDY01001324">
    <property type="protein sequence ID" value="KOB74196.1"/>
    <property type="molecule type" value="Genomic_DNA"/>
</dbReference>
<name>A0A0L7LG84_OPEBR</name>
<comment type="caution">
    <text evidence="3">The sequence shown here is derived from an EMBL/GenBank/DDBJ whole genome shotgun (WGS) entry which is preliminary data.</text>
</comment>
<feature type="transmembrane region" description="Helical" evidence="1">
    <location>
        <begin position="180"/>
        <end position="199"/>
    </location>
</feature>
<feature type="non-terminal residue" evidence="3">
    <location>
        <position position="1"/>
    </location>
</feature>
<keyword evidence="3" id="KW-0407">Ion channel</keyword>
<dbReference type="AlphaFoldDB" id="A0A0L7LG84"/>
<dbReference type="InterPro" id="IPR000595">
    <property type="entry name" value="cNMP-bd_dom"/>
</dbReference>
<dbReference type="InterPro" id="IPR018490">
    <property type="entry name" value="cNMP-bd_dom_sf"/>
</dbReference>
<dbReference type="PROSITE" id="PS50042">
    <property type="entry name" value="CNMP_BINDING_3"/>
    <property type="match status" value="1"/>
</dbReference>
<proteinExistence type="predicted"/>
<dbReference type="Proteomes" id="UP000037510">
    <property type="component" value="Unassembled WGS sequence"/>
</dbReference>
<feature type="domain" description="Cyclic nucleotide-binding" evidence="2">
    <location>
        <begin position="367"/>
        <end position="449"/>
    </location>
</feature>
<keyword evidence="3" id="KW-0813">Transport</keyword>
<keyword evidence="1" id="KW-0812">Transmembrane</keyword>
<dbReference type="GO" id="GO:0035725">
    <property type="term" value="P:sodium ion transmembrane transport"/>
    <property type="evidence" value="ECO:0007669"/>
    <property type="project" value="TreeGrafter"/>
</dbReference>
<organism evidence="3 4">
    <name type="scientific">Operophtera brumata</name>
    <name type="common">Winter moth</name>
    <name type="synonym">Phalaena brumata</name>
    <dbReference type="NCBI Taxonomy" id="104452"/>
    <lineage>
        <taxon>Eukaryota</taxon>
        <taxon>Metazoa</taxon>
        <taxon>Ecdysozoa</taxon>
        <taxon>Arthropoda</taxon>
        <taxon>Hexapoda</taxon>
        <taxon>Insecta</taxon>
        <taxon>Pterygota</taxon>
        <taxon>Neoptera</taxon>
        <taxon>Endopterygota</taxon>
        <taxon>Lepidoptera</taxon>
        <taxon>Glossata</taxon>
        <taxon>Ditrysia</taxon>
        <taxon>Geometroidea</taxon>
        <taxon>Geometridae</taxon>
        <taxon>Larentiinae</taxon>
        <taxon>Operophtera</taxon>
    </lineage>
</organism>
<dbReference type="GO" id="GO:0005249">
    <property type="term" value="F:voltage-gated potassium channel activity"/>
    <property type="evidence" value="ECO:0007669"/>
    <property type="project" value="TreeGrafter"/>
</dbReference>
<keyword evidence="1" id="KW-0472">Membrane</keyword>
<dbReference type="GO" id="GO:0098855">
    <property type="term" value="C:HCN channel complex"/>
    <property type="evidence" value="ECO:0007669"/>
    <property type="project" value="TreeGrafter"/>
</dbReference>
<dbReference type="STRING" id="104452.A0A0L7LG84"/>
<protein>
    <submittedName>
        <fullName evidence="3">Putative hyperpolarization activated cyclic nucleotide-gated potassium channel</fullName>
    </submittedName>
</protein>
<feature type="transmembrane region" description="Helical" evidence="1">
    <location>
        <begin position="236"/>
        <end position="253"/>
    </location>
</feature>